<dbReference type="RefSeq" id="WP_106452861.1">
    <property type="nucleotide sequence ID" value="NZ_PXYH01000006.1"/>
</dbReference>
<proteinExistence type="predicted"/>
<reference evidence="1 2" key="1">
    <citation type="submission" date="2018-03" db="EMBL/GenBank/DDBJ databases">
        <title>The draft genome of Zobellella taiwanensis JCM 13381.</title>
        <authorList>
            <person name="Liu L."/>
            <person name="Li L."/>
            <person name="Wang T."/>
            <person name="Zhang X."/>
            <person name="Liang L."/>
        </authorList>
    </citation>
    <scope>NUCLEOTIDE SEQUENCE [LARGE SCALE GENOMIC DNA]</scope>
    <source>
        <strain evidence="1 2">JCM 13381</strain>
    </source>
</reference>
<dbReference type="AlphaFoldDB" id="A0A2P7R4B8"/>
<dbReference type="Proteomes" id="UP000242181">
    <property type="component" value="Unassembled WGS sequence"/>
</dbReference>
<dbReference type="EMBL" id="PXYH01000006">
    <property type="protein sequence ID" value="PSJ45064.1"/>
    <property type="molecule type" value="Genomic_DNA"/>
</dbReference>
<accession>A0A2P7R4B8</accession>
<organism evidence="1 2">
    <name type="scientific">Zobellella taiwanensis</name>
    <dbReference type="NCBI Taxonomy" id="347535"/>
    <lineage>
        <taxon>Bacteria</taxon>
        <taxon>Pseudomonadati</taxon>
        <taxon>Pseudomonadota</taxon>
        <taxon>Gammaproteobacteria</taxon>
        <taxon>Aeromonadales</taxon>
        <taxon>Aeromonadaceae</taxon>
        <taxon>Zobellella</taxon>
    </lineage>
</organism>
<evidence type="ECO:0000313" key="1">
    <source>
        <dbReference type="EMBL" id="PSJ45064.1"/>
    </source>
</evidence>
<sequence>MRIGVCLRAAVRIAIARLRLGRPAKSMLLLEPSRVDKTQLLGQLRLDAEKAGIHLLRIETPESRSLPALLAPQLRQALLRLIQVGPVKESAQQGLRALAGFATALNTRFGDIEVGLDLAPEPGLADNGDLEGGLTALLEQVGMAARAAQTALLMYIDELQDMPKVELQALLSALHRCAQDRLPLLIIGAGLPRLRARVGNAKPYAERLFEFFEVAP</sequence>
<dbReference type="OrthoDB" id="2020141at2"/>
<comment type="caution">
    <text evidence="1">The sequence shown here is derived from an EMBL/GenBank/DDBJ whole genome shotgun (WGS) entry which is preliminary data.</text>
</comment>
<evidence type="ECO:0000313" key="2">
    <source>
        <dbReference type="Proteomes" id="UP000242181"/>
    </source>
</evidence>
<name>A0A2P7R4B8_9GAMM</name>
<gene>
    <name evidence="1" type="ORF">C7I36_06270</name>
</gene>
<keyword evidence="2" id="KW-1185">Reference proteome</keyword>
<evidence type="ECO:0008006" key="3">
    <source>
        <dbReference type="Google" id="ProtNLM"/>
    </source>
</evidence>
<protein>
    <recommendedName>
        <fullName evidence="3">Orc1-like AAA ATPase domain-containing protein</fullName>
    </recommendedName>
</protein>